<name>A0A2P0VMX6_9VIRU</name>
<dbReference type="EMBL" id="KY322437">
    <property type="protein sequence ID" value="AUF82265.1"/>
    <property type="molecule type" value="Genomic_DNA"/>
</dbReference>
<accession>A0A2P0VMX6</accession>
<organism evidence="1">
    <name type="scientific">Tetraselmis virus 1</name>
    <dbReference type="NCBI Taxonomy" id="2060617"/>
    <lineage>
        <taxon>Viruses</taxon>
        <taxon>Varidnaviria</taxon>
        <taxon>Bamfordvirae</taxon>
        <taxon>Nucleocytoviricota</taxon>
        <taxon>Megaviricetes</taxon>
        <taxon>Imitervirales</taxon>
        <taxon>Allomimiviridae</taxon>
        <taxon>Oceanusvirus</taxon>
        <taxon>Oceanusvirus kaneohense</taxon>
    </lineage>
</organism>
<keyword evidence="2" id="KW-1185">Reference proteome</keyword>
<dbReference type="Proteomes" id="UP000244773">
    <property type="component" value="Segment"/>
</dbReference>
<evidence type="ECO:0000313" key="2">
    <source>
        <dbReference type="Proteomes" id="UP000244773"/>
    </source>
</evidence>
<reference evidence="1" key="1">
    <citation type="journal article" date="2018" name="Virology">
        <title>A giant virus infecting green algae encodes key fermentation genes.</title>
        <authorList>
            <person name="Schvarcz C.R."/>
            <person name="Steward G.F."/>
        </authorList>
    </citation>
    <scope>NUCLEOTIDE SEQUENCE [LARGE SCALE GENOMIC DNA]</scope>
</reference>
<gene>
    <name evidence="1" type="ORF">TetV_173</name>
</gene>
<evidence type="ECO:0000313" key="1">
    <source>
        <dbReference type="EMBL" id="AUF82265.1"/>
    </source>
</evidence>
<sequence>MKHPKGSNKKGGMYDASEMEMGGGSGCAMKNYGGDMNTGVSPAGVDADPMLNDGALEKELLVSEMEHVEMEDAPADMEGGKSAWNVHVMKVYKEGKQKDKNYSFSSALRDASKTYKKKTGVKVKIVKEKRAPKTKRGQSKWNKHVMKVWEDGKKKNKLYGLDEAMKDAKKTYKK</sequence>
<protein>
    <submittedName>
        <fullName evidence="1">Uncharacterized protein</fullName>
    </submittedName>
</protein>
<proteinExistence type="predicted"/>